<keyword evidence="10 11" id="KW-0472">Membrane</keyword>
<accession>A0AAU2UXR0</accession>
<proteinExistence type="predicted"/>
<dbReference type="Pfam" id="PF01435">
    <property type="entry name" value="Peptidase_M48"/>
    <property type="match status" value="1"/>
</dbReference>
<dbReference type="PANTHER" id="PTHR43221">
    <property type="entry name" value="PROTEASE HTPX"/>
    <property type="match status" value="1"/>
</dbReference>
<evidence type="ECO:0000256" key="3">
    <source>
        <dbReference type="ARBA" id="ARBA00022670"/>
    </source>
</evidence>
<reference evidence="13" key="1">
    <citation type="submission" date="2022-10" db="EMBL/GenBank/DDBJ databases">
        <title>The complete genomes of actinobacterial strains from the NBC collection.</title>
        <authorList>
            <person name="Joergensen T.S."/>
            <person name="Alvarez Arevalo M."/>
            <person name="Sterndorff E.B."/>
            <person name="Faurdal D."/>
            <person name="Vuksanovic O."/>
            <person name="Mourched A.-S."/>
            <person name="Charusanti P."/>
            <person name="Shaw S."/>
            <person name="Blin K."/>
            <person name="Weber T."/>
        </authorList>
    </citation>
    <scope>NUCLEOTIDE SEQUENCE</scope>
    <source>
        <strain evidence="13">NBC_00003</strain>
    </source>
</reference>
<dbReference type="GO" id="GO:0046872">
    <property type="term" value="F:metal ion binding"/>
    <property type="evidence" value="ECO:0007669"/>
    <property type="project" value="UniProtKB-KW"/>
</dbReference>
<keyword evidence="7" id="KW-0862">Zinc</keyword>
<evidence type="ECO:0000256" key="10">
    <source>
        <dbReference type="ARBA" id="ARBA00023136"/>
    </source>
</evidence>
<protein>
    <submittedName>
        <fullName evidence="13">M48 family metalloprotease</fullName>
        <ecNumber evidence="13">3.4.24.-</ecNumber>
    </submittedName>
</protein>
<evidence type="ECO:0000256" key="1">
    <source>
        <dbReference type="ARBA" id="ARBA00001947"/>
    </source>
</evidence>
<keyword evidence="3" id="KW-0645">Protease</keyword>
<dbReference type="EMBL" id="CP108318">
    <property type="protein sequence ID" value="WTW59916.1"/>
    <property type="molecule type" value="Genomic_DNA"/>
</dbReference>
<evidence type="ECO:0000256" key="6">
    <source>
        <dbReference type="ARBA" id="ARBA00022801"/>
    </source>
</evidence>
<dbReference type="Gene3D" id="3.30.2010.10">
    <property type="entry name" value="Metalloproteases ('zincins'), catalytic domain"/>
    <property type="match status" value="1"/>
</dbReference>
<feature type="transmembrane region" description="Helical" evidence="11">
    <location>
        <begin position="46"/>
        <end position="68"/>
    </location>
</feature>
<evidence type="ECO:0000313" key="13">
    <source>
        <dbReference type="EMBL" id="WTW59916.1"/>
    </source>
</evidence>
<keyword evidence="4 11" id="KW-0812">Transmembrane</keyword>
<dbReference type="CDD" id="cd07328">
    <property type="entry name" value="M48_Ste24p_like"/>
    <property type="match status" value="1"/>
</dbReference>
<evidence type="ECO:0000256" key="9">
    <source>
        <dbReference type="ARBA" id="ARBA00023049"/>
    </source>
</evidence>
<evidence type="ECO:0000256" key="4">
    <source>
        <dbReference type="ARBA" id="ARBA00022692"/>
    </source>
</evidence>
<dbReference type="PANTHER" id="PTHR43221:SF2">
    <property type="entry name" value="PROTEASE HTPX HOMOLOG"/>
    <property type="match status" value="1"/>
</dbReference>
<evidence type="ECO:0000256" key="11">
    <source>
        <dbReference type="SAM" id="Phobius"/>
    </source>
</evidence>
<evidence type="ECO:0000256" key="5">
    <source>
        <dbReference type="ARBA" id="ARBA00022723"/>
    </source>
</evidence>
<dbReference type="InterPro" id="IPR050083">
    <property type="entry name" value="HtpX_protease"/>
</dbReference>
<dbReference type="GO" id="GO:0004222">
    <property type="term" value="F:metalloendopeptidase activity"/>
    <property type="evidence" value="ECO:0007669"/>
    <property type="project" value="InterPro"/>
</dbReference>
<keyword evidence="5" id="KW-0479">Metal-binding</keyword>
<organism evidence="13">
    <name type="scientific">Streptomyces sp. NBC_00003</name>
    <dbReference type="NCBI Taxonomy" id="2903608"/>
    <lineage>
        <taxon>Bacteria</taxon>
        <taxon>Bacillati</taxon>
        <taxon>Actinomycetota</taxon>
        <taxon>Actinomycetes</taxon>
        <taxon>Kitasatosporales</taxon>
        <taxon>Streptomycetaceae</taxon>
        <taxon>Streptomyces</taxon>
    </lineage>
</organism>
<evidence type="ECO:0000259" key="12">
    <source>
        <dbReference type="Pfam" id="PF01435"/>
    </source>
</evidence>
<feature type="transmembrane region" description="Helical" evidence="11">
    <location>
        <begin position="12"/>
        <end position="40"/>
    </location>
</feature>
<keyword evidence="9 13" id="KW-0482">Metalloprotease</keyword>
<sequence>MAPTLRALRALALLAGFYLISGAVLALLIGIDVLVVTGVFEGGHAAWALVKLLVFSLALTIPIVRGMFALRVGGRGRKTESGLVVTEQEQPELWAEIRELAERTGTRPPHRVVLTGDVNAAVAERTWMLGLIPGRRRMYIGVPLLVGLTRPRLRAVLAHELGHYSNRDTRLAGLTMRGRDAVLRTIEALRKGAEAGSASQAFMARMYVAYAKLYMRVSQSVARRQEIAADLAAARTAGRDTTAGALREIPVLHSAFGFYVERYACVGWDAALLPPVGEFYGGFRHLLADPGREHELAELRAELPEEERSLYDSHPPIAERVRRIEALPEDGIRDDPDAPGALTLLRDPAAVLAALEPATLVEESAAMRHLEWEELVHTAARTACERATEPLRRAAAAEGMTADLPGVLDAIDAGHLWTTLADRLPKSAEAARATGRAAREFARPAVRDGLAALVRLELANTGRGRWELSWSDMPRQSLPEDIAEAIGPALDSAVADLPDTAPLRALLAAGPASEAPASAPTSAKN</sequence>
<keyword evidence="6 13" id="KW-0378">Hydrolase</keyword>
<evidence type="ECO:0000256" key="2">
    <source>
        <dbReference type="ARBA" id="ARBA00022475"/>
    </source>
</evidence>
<dbReference type="EC" id="3.4.24.-" evidence="13"/>
<feature type="domain" description="Peptidase M48" evidence="12">
    <location>
        <begin position="88"/>
        <end position="326"/>
    </location>
</feature>
<dbReference type="GO" id="GO:0006508">
    <property type="term" value="P:proteolysis"/>
    <property type="evidence" value="ECO:0007669"/>
    <property type="project" value="UniProtKB-KW"/>
</dbReference>
<keyword evidence="8 11" id="KW-1133">Transmembrane helix</keyword>
<evidence type="ECO:0000256" key="8">
    <source>
        <dbReference type="ARBA" id="ARBA00022989"/>
    </source>
</evidence>
<dbReference type="InterPro" id="IPR001915">
    <property type="entry name" value="Peptidase_M48"/>
</dbReference>
<name>A0AAU2UXR0_9ACTN</name>
<gene>
    <name evidence="13" type="ORF">OG549_04295</name>
</gene>
<comment type="cofactor">
    <cofactor evidence="1">
        <name>Zn(2+)</name>
        <dbReference type="ChEBI" id="CHEBI:29105"/>
    </cofactor>
</comment>
<evidence type="ECO:0000256" key="7">
    <source>
        <dbReference type="ARBA" id="ARBA00022833"/>
    </source>
</evidence>
<dbReference type="AlphaFoldDB" id="A0AAU2UXR0"/>
<keyword evidence="2" id="KW-1003">Cell membrane</keyword>